<comment type="caution">
    <text evidence="2">The sequence shown here is derived from an EMBL/GenBank/DDBJ whole genome shotgun (WGS) entry which is preliminary data.</text>
</comment>
<protein>
    <recommendedName>
        <fullName evidence="4">Secreted protein</fullName>
    </recommendedName>
</protein>
<dbReference type="RefSeq" id="WP_382467019.1">
    <property type="nucleotide sequence ID" value="NZ_JBHSOE010000096.1"/>
</dbReference>
<evidence type="ECO:0008006" key="4">
    <source>
        <dbReference type="Google" id="ProtNLM"/>
    </source>
</evidence>
<feature type="non-terminal residue" evidence="2">
    <location>
        <position position="269"/>
    </location>
</feature>
<reference evidence="3" key="1">
    <citation type="journal article" date="2019" name="Int. J. Syst. Evol. Microbiol.">
        <title>The Global Catalogue of Microorganisms (GCM) 10K type strain sequencing project: providing services to taxonomists for standard genome sequencing and annotation.</title>
        <authorList>
            <consortium name="The Broad Institute Genomics Platform"/>
            <consortium name="The Broad Institute Genome Sequencing Center for Infectious Disease"/>
            <person name="Wu L."/>
            <person name="Ma J."/>
        </authorList>
    </citation>
    <scope>NUCLEOTIDE SEQUENCE [LARGE SCALE GENOMIC DNA]</scope>
    <source>
        <strain evidence="3">KCTC 5701</strain>
    </source>
</reference>
<gene>
    <name evidence="2" type="ORF">ACFP3J_33625</name>
</gene>
<dbReference type="Proteomes" id="UP001596065">
    <property type="component" value="Unassembled WGS sequence"/>
</dbReference>
<feature type="compositionally biased region" description="Pro residues" evidence="1">
    <location>
        <begin position="260"/>
        <end position="269"/>
    </location>
</feature>
<evidence type="ECO:0000256" key="1">
    <source>
        <dbReference type="SAM" id="MobiDB-lite"/>
    </source>
</evidence>
<evidence type="ECO:0000313" key="3">
    <source>
        <dbReference type="Proteomes" id="UP001596065"/>
    </source>
</evidence>
<proteinExistence type="predicted"/>
<organism evidence="2 3">
    <name type="scientific">Streptomyces nogalater</name>
    <dbReference type="NCBI Taxonomy" id="38314"/>
    <lineage>
        <taxon>Bacteria</taxon>
        <taxon>Bacillati</taxon>
        <taxon>Actinomycetota</taxon>
        <taxon>Actinomycetes</taxon>
        <taxon>Kitasatosporales</taxon>
        <taxon>Streptomycetaceae</taxon>
        <taxon>Streptomyces</taxon>
    </lineage>
</organism>
<evidence type="ECO:0000313" key="2">
    <source>
        <dbReference type="EMBL" id="MFC5660394.1"/>
    </source>
</evidence>
<accession>A0ABW0WU72</accession>
<name>A0ABW0WU72_STRNO</name>
<dbReference type="EMBL" id="JBHSOE010000096">
    <property type="protein sequence ID" value="MFC5660394.1"/>
    <property type="molecule type" value="Genomic_DNA"/>
</dbReference>
<sequence length="269" mass="28057">MLPLLMAVSAGAVDRAVADGAGTHGLALEVTVNTRPGTGATRPGIRVGRPLVKTYRLINRTGADLYDVRVSDPGLPGAVIRCPGGGDHLRMLRGLDSATCTAWSTAREGTWIADVTAVGRVPSLGYESRASARSGYTGVGGRLSLTETVTTGGEVTDGVLLLGRATVFYDVTNTGNRTVYDLRFTDPVLQPSAIVCATGDDTLPSLDPGVTARCVATVERFPGEYLSEGHVKGTDKLTTLRPDGCPERPPKLKAWAPGGFTPPPPPPPP</sequence>
<feature type="region of interest" description="Disordered" evidence="1">
    <location>
        <begin position="228"/>
        <end position="269"/>
    </location>
</feature>
<keyword evidence="3" id="KW-1185">Reference proteome</keyword>